<feature type="chain" id="PRO_5043132432" evidence="2">
    <location>
        <begin position="21"/>
        <end position="98"/>
    </location>
</feature>
<sequence length="98" mass="10389">MTNPTRFLSKLCTLLSCTLAEPVNNLIIRPSLDVVTLVCFIQDQPPSYPSSVPPGMQPPPYPGVMSSAPNPPYPAPSNPALGYGWGAVPPPPSASYRP</sequence>
<dbReference type="AlphaFoldDB" id="A0A0R3VWP2"/>
<reference evidence="5" key="1">
    <citation type="submission" date="2017-02" db="UniProtKB">
        <authorList>
            <consortium name="WormBaseParasite"/>
        </authorList>
    </citation>
    <scope>IDENTIFICATION</scope>
</reference>
<evidence type="ECO:0000313" key="4">
    <source>
        <dbReference type="Proteomes" id="UP000282613"/>
    </source>
</evidence>
<proteinExistence type="predicted"/>
<feature type="signal peptide" evidence="2">
    <location>
        <begin position="1"/>
        <end position="20"/>
    </location>
</feature>
<name>A0A0R3VWP2_TAEAS</name>
<evidence type="ECO:0000313" key="3">
    <source>
        <dbReference type="EMBL" id="VDK23754.1"/>
    </source>
</evidence>
<reference evidence="3 4" key="2">
    <citation type="submission" date="2018-11" db="EMBL/GenBank/DDBJ databases">
        <authorList>
            <consortium name="Pathogen Informatics"/>
        </authorList>
    </citation>
    <scope>NUCLEOTIDE SEQUENCE [LARGE SCALE GENOMIC DNA]</scope>
</reference>
<evidence type="ECO:0000256" key="1">
    <source>
        <dbReference type="SAM" id="MobiDB-lite"/>
    </source>
</evidence>
<keyword evidence="4" id="KW-1185">Reference proteome</keyword>
<protein>
    <submittedName>
        <fullName evidence="5">Protein shisa-5</fullName>
    </submittedName>
</protein>
<gene>
    <name evidence="3" type="ORF">TASK_LOCUS1837</name>
</gene>
<organism evidence="5">
    <name type="scientific">Taenia asiatica</name>
    <name type="common">Asian tapeworm</name>
    <dbReference type="NCBI Taxonomy" id="60517"/>
    <lineage>
        <taxon>Eukaryota</taxon>
        <taxon>Metazoa</taxon>
        <taxon>Spiralia</taxon>
        <taxon>Lophotrochozoa</taxon>
        <taxon>Platyhelminthes</taxon>
        <taxon>Cestoda</taxon>
        <taxon>Eucestoda</taxon>
        <taxon>Cyclophyllidea</taxon>
        <taxon>Taeniidae</taxon>
        <taxon>Taenia</taxon>
    </lineage>
</organism>
<dbReference type="EMBL" id="UYRS01000637">
    <property type="protein sequence ID" value="VDK23754.1"/>
    <property type="molecule type" value="Genomic_DNA"/>
</dbReference>
<feature type="compositionally biased region" description="Pro residues" evidence="1">
    <location>
        <begin position="48"/>
        <end position="62"/>
    </location>
</feature>
<feature type="region of interest" description="Disordered" evidence="1">
    <location>
        <begin position="48"/>
        <end position="72"/>
    </location>
</feature>
<accession>A0A0R3VWP2</accession>
<dbReference type="WBParaSite" id="TASK_0000183601-mRNA-1">
    <property type="protein sequence ID" value="TASK_0000183601-mRNA-1"/>
    <property type="gene ID" value="TASK_0000183601"/>
</dbReference>
<dbReference type="Proteomes" id="UP000282613">
    <property type="component" value="Unassembled WGS sequence"/>
</dbReference>
<evidence type="ECO:0000256" key="2">
    <source>
        <dbReference type="SAM" id="SignalP"/>
    </source>
</evidence>
<keyword evidence="2" id="KW-0732">Signal</keyword>
<evidence type="ECO:0000313" key="5">
    <source>
        <dbReference type="WBParaSite" id="TASK_0000183601-mRNA-1"/>
    </source>
</evidence>